<dbReference type="AlphaFoldDB" id="A0A5N6QAU0"/>
<proteinExistence type="predicted"/>
<gene>
    <name evidence="1" type="ORF">FH972_000308</name>
</gene>
<sequence>MAGKRMLLANQDWAVGSLAREGTSSFPMVMVTEMPVSEKVRRMSGLALNILTRSMVVWVLRKVATLEGGGRLLATVL</sequence>
<reference evidence="1 2" key="1">
    <citation type="submission" date="2019-06" db="EMBL/GenBank/DDBJ databases">
        <title>A chromosomal-level reference genome of Carpinus fangiana (Coryloideae, Betulaceae).</title>
        <authorList>
            <person name="Yang X."/>
            <person name="Wang Z."/>
            <person name="Zhang L."/>
            <person name="Hao G."/>
            <person name="Liu J."/>
            <person name="Yang Y."/>
        </authorList>
    </citation>
    <scope>NUCLEOTIDE SEQUENCE [LARGE SCALE GENOMIC DNA]</scope>
    <source>
        <strain evidence="1">Cfa_2016G</strain>
        <tissue evidence="1">Leaf</tissue>
    </source>
</reference>
<name>A0A5N6QAU0_9ROSI</name>
<accession>A0A5N6QAU0</accession>
<organism evidence="1 2">
    <name type="scientific">Carpinus fangiana</name>
    <dbReference type="NCBI Taxonomy" id="176857"/>
    <lineage>
        <taxon>Eukaryota</taxon>
        <taxon>Viridiplantae</taxon>
        <taxon>Streptophyta</taxon>
        <taxon>Embryophyta</taxon>
        <taxon>Tracheophyta</taxon>
        <taxon>Spermatophyta</taxon>
        <taxon>Magnoliopsida</taxon>
        <taxon>eudicotyledons</taxon>
        <taxon>Gunneridae</taxon>
        <taxon>Pentapetalae</taxon>
        <taxon>rosids</taxon>
        <taxon>fabids</taxon>
        <taxon>Fagales</taxon>
        <taxon>Betulaceae</taxon>
        <taxon>Carpinus</taxon>
    </lineage>
</organism>
<protein>
    <submittedName>
        <fullName evidence="1">Uncharacterized protein</fullName>
    </submittedName>
</protein>
<dbReference type="Proteomes" id="UP000327013">
    <property type="component" value="Chromosome 1"/>
</dbReference>
<dbReference type="EMBL" id="CM017321">
    <property type="protein sequence ID" value="KAE7995524.1"/>
    <property type="molecule type" value="Genomic_DNA"/>
</dbReference>
<evidence type="ECO:0000313" key="2">
    <source>
        <dbReference type="Proteomes" id="UP000327013"/>
    </source>
</evidence>
<keyword evidence="2" id="KW-1185">Reference proteome</keyword>
<evidence type="ECO:0000313" key="1">
    <source>
        <dbReference type="EMBL" id="KAE7995524.1"/>
    </source>
</evidence>